<evidence type="ECO:0000256" key="3">
    <source>
        <dbReference type="ARBA" id="ARBA00022884"/>
    </source>
</evidence>
<dbReference type="Pfam" id="PF03787">
    <property type="entry name" value="RAMPs"/>
    <property type="match status" value="1"/>
</dbReference>
<comment type="similarity">
    <text evidence="1">Belongs to the CRISPR-associated Csm4 family.</text>
</comment>
<dbReference type="Proteomes" id="UP001181046">
    <property type="component" value="Unassembled WGS sequence"/>
</dbReference>
<feature type="domain" description="Csm4 C-terminal" evidence="6">
    <location>
        <begin position="214"/>
        <end position="304"/>
    </location>
</feature>
<dbReference type="InterPro" id="IPR040932">
    <property type="entry name" value="Csm4_C"/>
</dbReference>
<feature type="domain" description="CRISPR type III-associated protein" evidence="5">
    <location>
        <begin position="8"/>
        <end position="198"/>
    </location>
</feature>
<reference evidence="7" key="1">
    <citation type="submission" date="2023-03" db="EMBL/GenBank/DDBJ databases">
        <authorList>
            <person name="Shen W."/>
            <person name="Cai J."/>
        </authorList>
    </citation>
    <scope>NUCLEOTIDE SEQUENCE</scope>
    <source>
        <strain evidence="7">P66-3</strain>
    </source>
</reference>
<evidence type="ECO:0000256" key="1">
    <source>
        <dbReference type="ARBA" id="ARBA00005772"/>
    </source>
</evidence>
<dbReference type="NCBIfam" id="TIGR01903">
    <property type="entry name" value="cas5_csm4"/>
    <property type="match status" value="1"/>
</dbReference>
<evidence type="ECO:0000313" key="7">
    <source>
        <dbReference type="EMBL" id="MDT2760810.1"/>
    </source>
</evidence>
<organism evidence="7 8">
    <name type="scientific">Enterococcus xiangfangensis</name>
    <dbReference type="NCBI Taxonomy" id="1296537"/>
    <lineage>
        <taxon>Bacteria</taxon>
        <taxon>Bacillati</taxon>
        <taxon>Bacillota</taxon>
        <taxon>Bacilli</taxon>
        <taxon>Lactobacillales</taxon>
        <taxon>Enterococcaceae</taxon>
        <taxon>Enterococcus</taxon>
    </lineage>
</organism>
<evidence type="ECO:0000259" key="6">
    <source>
        <dbReference type="Pfam" id="PF17953"/>
    </source>
</evidence>
<evidence type="ECO:0000259" key="5">
    <source>
        <dbReference type="Pfam" id="PF03787"/>
    </source>
</evidence>
<dbReference type="RefSeq" id="WP_311830604.1">
    <property type="nucleotide sequence ID" value="NZ_JARQAJ010000018.1"/>
</dbReference>
<protein>
    <recommendedName>
        <fullName evidence="2">CRISPR system Cms protein Csm4</fullName>
    </recommendedName>
</protein>
<evidence type="ECO:0000256" key="2">
    <source>
        <dbReference type="ARBA" id="ARBA00016109"/>
    </source>
</evidence>
<dbReference type="Pfam" id="PF17953">
    <property type="entry name" value="Csm4_C"/>
    <property type="match status" value="1"/>
</dbReference>
<proteinExistence type="inferred from homology"/>
<evidence type="ECO:0000313" key="8">
    <source>
        <dbReference type="Proteomes" id="UP001181046"/>
    </source>
</evidence>
<keyword evidence="8" id="KW-1185">Reference proteome</keyword>
<dbReference type="EMBL" id="JARQAJ010000018">
    <property type="protein sequence ID" value="MDT2760810.1"/>
    <property type="molecule type" value="Genomic_DNA"/>
</dbReference>
<gene>
    <name evidence="7" type="primary">csm4</name>
    <name evidence="7" type="ORF">P7H27_13725</name>
</gene>
<dbReference type="InterPro" id="IPR005510">
    <property type="entry name" value="Csm4"/>
</dbReference>
<keyword evidence="4" id="KW-0051">Antiviral defense</keyword>
<name>A0ABU3FE80_9ENTE</name>
<evidence type="ECO:0000256" key="4">
    <source>
        <dbReference type="ARBA" id="ARBA00023118"/>
    </source>
</evidence>
<sequence length="305" mass="34875">MKTQIIRLSFNSPVHFGNKRLSDSEMVISSDTLFSALFIEALNLNLDTDLLMKDLVISDTFPYCDTELFLPKPLIKVTAQNQDDTNYKMFKKLKYVPVSQYLDYVNGKLSSNDVKKIIEEFKIGTYNMQTKVSLKEVEKQEPGDSEPYAIGTYRFYPNTGVYFIAKGTSETLEKLMKIMDSLQYSGLGGKRFSGYGRFTYQVIYDEVLKQLLLQKGSSHVLLSTARGTEEELETCCEEARFILKKRTGFIQSASFNESLVKKKDFYSFTAGSVFTQPFKGEIYDVGENGNHPVYRYAKAFWLEVS</sequence>
<keyword evidence="3" id="KW-0694">RNA-binding</keyword>
<accession>A0ABU3FE80</accession>
<dbReference type="InterPro" id="IPR005537">
    <property type="entry name" value="RAMP_III_fam"/>
</dbReference>
<comment type="caution">
    <text evidence="7">The sequence shown here is derived from an EMBL/GenBank/DDBJ whole genome shotgun (WGS) entry which is preliminary data.</text>
</comment>